<dbReference type="Gene3D" id="2.130.10.10">
    <property type="entry name" value="YVTN repeat-like/Quinoprotein amine dehydrogenase"/>
    <property type="match status" value="1"/>
</dbReference>
<sequence>MNRLGIDFGTSATVAVLAGPAQRIRPLLFDGSPLLPSAVFAGADLLTGVDAERSALARPGGLEPNPKRRIDDGTVWLGEREVSVVDLVAAVLGRVAAEARRVTGGPLDEVVLTHPASWRRVRLDVLAEAARRAGLGDVGLVAEPVAAAAYFTAVLGREMAIGRCLVVYDLGAGTFDTGVVRRTTDGFDVVAADGLGDVGGLDLDAGLVRHVRSLTAAASAMWGRLDWPRTPADQHSRRALWQGVRAAKEQLSRHSTADLHVPLVGADLHVTREEFEKIARPHLERTMEVTLLTLRAAAVPREVIAGVLLVGGSSRIPLVATLLHRALGIPPTAIDHPELVVAEGSLRTRPIPLTPPVQRDPAPVSTQPPVPAPALVAPSVPAGTAVQAPAVGARATRGRPLRRRVLIGLLALSLAAAGLAGSWRVLDDRAGGVGDQTGGAGTTAPPSEAAALAFSPDGSLLAAGIGQTAQIWDVASRRRLAVLTGHGGGTYGGAVEGVAFAPMARRSPPRARTAPYASGT</sequence>
<dbReference type="SUPFAM" id="SSF50969">
    <property type="entry name" value="YVTN repeat-like/Quinoprotein amine dehydrogenase"/>
    <property type="match status" value="1"/>
</dbReference>
<dbReference type="InterPro" id="IPR018181">
    <property type="entry name" value="Heat_shock_70_CS"/>
</dbReference>
<dbReference type="Gene3D" id="3.90.640.10">
    <property type="entry name" value="Actin, Chain A, domain 4"/>
    <property type="match status" value="1"/>
</dbReference>
<evidence type="ECO:0000313" key="7">
    <source>
        <dbReference type="EMBL" id="GFJ83479.1"/>
    </source>
</evidence>
<keyword evidence="8" id="KW-1185">Reference proteome</keyword>
<organism evidence="7 8">
    <name type="scientific">Phytohabitans houttuyneae</name>
    <dbReference type="NCBI Taxonomy" id="1076126"/>
    <lineage>
        <taxon>Bacteria</taxon>
        <taxon>Bacillati</taxon>
        <taxon>Actinomycetota</taxon>
        <taxon>Actinomycetes</taxon>
        <taxon>Micromonosporales</taxon>
        <taxon>Micromonosporaceae</taxon>
    </lineage>
</organism>
<dbReference type="Pfam" id="PF00012">
    <property type="entry name" value="HSP70"/>
    <property type="match status" value="1"/>
</dbReference>
<comment type="similarity">
    <text evidence="1 6">Belongs to the heat shock protein 70 family.</text>
</comment>
<evidence type="ECO:0000256" key="1">
    <source>
        <dbReference type="ARBA" id="ARBA00007381"/>
    </source>
</evidence>
<keyword evidence="2 6" id="KW-0547">Nucleotide-binding</keyword>
<dbReference type="AlphaFoldDB" id="A0A6V8KMM6"/>
<keyword evidence="5" id="KW-0143">Chaperone</keyword>
<reference evidence="7 8" key="2">
    <citation type="submission" date="2020-03" db="EMBL/GenBank/DDBJ databases">
        <authorList>
            <person name="Ichikawa N."/>
            <person name="Kimura A."/>
            <person name="Kitahashi Y."/>
            <person name="Uohara A."/>
        </authorList>
    </citation>
    <scope>NUCLEOTIDE SEQUENCE [LARGE SCALE GENOMIC DNA]</scope>
    <source>
        <strain evidence="7 8">NBRC 108639</strain>
    </source>
</reference>
<dbReference type="SUPFAM" id="SSF53067">
    <property type="entry name" value="Actin-like ATPase domain"/>
    <property type="match status" value="2"/>
</dbReference>
<dbReference type="PANTHER" id="PTHR19375">
    <property type="entry name" value="HEAT SHOCK PROTEIN 70KDA"/>
    <property type="match status" value="1"/>
</dbReference>
<evidence type="ECO:0000313" key="8">
    <source>
        <dbReference type="Proteomes" id="UP000482800"/>
    </source>
</evidence>
<comment type="caution">
    <text evidence="7">The sequence shown here is derived from an EMBL/GenBank/DDBJ whole genome shotgun (WGS) entry which is preliminary data.</text>
</comment>
<evidence type="ECO:0000256" key="4">
    <source>
        <dbReference type="ARBA" id="ARBA00023016"/>
    </source>
</evidence>
<keyword evidence="4" id="KW-0346">Stress response</keyword>
<reference evidence="7 8" key="1">
    <citation type="submission" date="2020-03" db="EMBL/GenBank/DDBJ databases">
        <title>Whole genome shotgun sequence of Phytohabitans houttuyneae NBRC 108639.</title>
        <authorList>
            <person name="Komaki H."/>
            <person name="Tamura T."/>
        </authorList>
    </citation>
    <scope>NUCLEOTIDE SEQUENCE [LARGE SCALE GENOMIC DNA]</scope>
    <source>
        <strain evidence="7 8">NBRC 108639</strain>
    </source>
</reference>
<dbReference type="EMBL" id="BLPF01000003">
    <property type="protein sequence ID" value="GFJ83479.1"/>
    <property type="molecule type" value="Genomic_DNA"/>
</dbReference>
<evidence type="ECO:0000256" key="2">
    <source>
        <dbReference type="ARBA" id="ARBA00022741"/>
    </source>
</evidence>
<keyword evidence="3 6" id="KW-0067">ATP-binding</keyword>
<gene>
    <name evidence="7" type="ORF">Phou_076590</name>
</gene>
<name>A0A6V8KMM6_9ACTN</name>
<dbReference type="InterPro" id="IPR013126">
    <property type="entry name" value="Hsp_70_fam"/>
</dbReference>
<dbReference type="PRINTS" id="PR00301">
    <property type="entry name" value="HEATSHOCK70"/>
</dbReference>
<protein>
    <recommendedName>
        <fullName evidence="9">Molecular chaperone DnaK</fullName>
    </recommendedName>
</protein>
<dbReference type="InterPro" id="IPR043129">
    <property type="entry name" value="ATPase_NBD"/>
</dbReference>
<evidence type="ECO:0008006" key="9">
    <source>
        <dbReference type="Google" id="ProtNLM"/>
    </source>
</evidence>
<evidence type="ECO:0000256" key="3">
    <source>
        <dbReference type="ARBA" id="ARBA00022840"/>
    </source>
</evidence>
<dbReference type="Gene3D" id="3.30.420.40">
    <property type="match status" value="2"/>
</dbReference>
<dbReference type="Proteomes" id="UP000482800">
    <property type="component" value="Unassembled WGS sequence"/>
</dbReference>
<dbReference type="InterPro" id="IPR015943">
    <property type="entry name" value="WD40/YVTN_repeat-like_dom_sf"/>
</dbReference>
<dbReference type="InterPro" id="IPR011044">
    <property type="entry name" value="Quino_amine_DH_bsu"/>
</dbReference>
<evidence type="ECO:0000256" key="6">
    <source>
        <dbReference type="RuleBase" id="RU003322"/>
    </source>
</evidence>
<dbReference type="PROSITE" id="PS01036">
    <property type="entry name" value="HSP70_3"/>
    <property type="match status" value="1"/>
</dbReference>
<dbReference type="GO" id="GO:0005524">
    <property type="term" value="F:ATP binding"/>
    <property type="evidence" value="ECO:0007669"/>
    <property type="project" value="UniProtKB-KW"/>
</dbReference>
<evidence type="ECO:0000256" key="5">
    <source>
        <dbReference type="ARBA" id="ARBA00023186"/>
    </source>
</evidence>
<accession>A0A6V8KMM6</accession>
<dbReference type="GO" id="GO:0140662">
    <property type="term" value="F:ATP-dependent protein folding chaperone"/>
    <property type="evidence" value="ECO:0007669"/>
    <property type="project" value="InterPro"/>
</dbReference>
<proteinExistence type="inferred from homology"/>